<dbReference type="CDD" id="cd07043">
    <property type="entry name" value="STAS_anti-anti-sigma_factors"/>
    <property type="match status" value="1"/>
</dbReference>
<proteinExistence type="predicted"/>
<dbReference type="Gene3D" id="3.30.750.24">
    <property type="entry name" value="STAS domain"/>
    <property type="match status" value="1"/>
</dbReference>
<name>A0ABU0ZKP1_9ACTN</name>
<dbReference type="PROSITE" id="PS50801">
    <property type="entry name" value="STAS"/>
    <property type="match status" value="1"/>
</dbReference>
<organism evidence="2 3">
    <name type="scientific">Phytohabitans maris</name>
    <dbReference type="NCBI Taxonomy" id="3071409"/>
    <lineage>
        <taxon>Bacteria</taxon>
        <taxon>Bacillati</taxon>
        <taxon>Actinomycetota</taxon>
        <taxon>Actinomycetes</taxon>
        <taxon>Micromonosporales</taxon>
        <taxon>Micromonosporaceae</taxon>
    </lineage>
</organism>
<dbReference type="InterPro" id="IPR002645">
    <property type="entry name" value="STAS_dom"/>
</dbReference>
<evidence type="ECO:0000259" key="1">
    <source>
        <dbReference type="PROSITE" id="PS50801"/>
    </source>
</evidence>
<comment type="caution">
    <text evidence="2">The sequence shown here is derived from an EMBL/GenBank/DDBJ whole genome shotgun (WGS) entry which is preliminary data.</text>
</comment>
<accession>A0ABU0ZKP1</accession>
<dbReference type="RefSeq" id="WP_308714896.1">
    <property type="nucleotide sequence ID" value="NZ_JAVHUY010000023.1"/>
</dbReference>
<dbReference type="InterPro" id="IPR036513">
    <property type="entry name" value="STAS_dom_sf"/>
</dbReference>
<gene>
    <name evidence="2" type="ORF">RB614_24155</name>
</gene>
<protein>
    <submittedName>
        <fullName evidence="2">STAS domain-containing protein</fullName>
    </submittedName>
</protein>
<evidence type="ECO:0000313" key="3">
    <source>
        <dbReference type="Proteomes" id="UP001230908"/>
    </source>
</evidence>
<keyword evidence="3" id="KW-1185">Reference proteome</keyword>
<dbReference type="Proteomes" id="UP001230908">
    <property type="component" value="Unassembled WGS sequence"/>
</dbReference>
<evidence type="ECO:0000313" key="2">
    <source>
        <dbReference type="EMBL" id="MDQ7907619.1"/>
    </source>
</evidence>
<sequence>MNDDPTSETSMNDDPRSETSMLITELHTESAVRLLPFGEIDLATVGQVRDAIIAVLARDNPAAIALDLQHVSFIDSTGIGELVRCHRAAAVSGSVLTVENLAPFPRRQLWATGLLGLFGLADQYHDDGVLARHIEKSA</sequence>
<dbReference type="Pfam" id="PF01740">
    <property type="entry name" value="STAS"/>
    <property type="match status" value="1"/>
</dbReference>
<dbReference type="EMBL" id="JAVHUY010000023">
    <property type="protein sequence ID" value="MDQ7907619.1"/>
    <property type="molecule type" value="Genomic_DNA"/>
</dbReference>
<feature type="domain" description="STAS" evidence="1">
    <location>
        <begin position="38"/>
        <end position="114"/>
    </location>
</feature>
<reference evidence="2 3" key="1">
    <citation type="submission" date="2023-08" db="EMBL/GenBank/DDBJ databases">
        <title>Phytohabitans sansha sp. nov., isolated from marine sediment.</title>
        <authorList>
            <person name="Zhao Y."/>
            <person name="Yi K."/>
        </authorList>
    </citation>
    <scope>NUCLEOTIDE SEQUENCE [LARGE SCALE GENOMIC DNA]</scope>
    <source>
        <strain evidence="2 3">ZYX-F-186</strain>
    </source>
</reference>
<dbReference type="SUPFAM" id="SSF52091">
    <property type="entry name" value="SpoIIaa-like"/>
    <property type="match status" value="1"/>
</dbReference>